<dbReference type="Proteomes" id="UP000008043">
    <property type="component" value="Chromosome"/>
</dbReference>
<dbReference type="InterPro" id="IPR002560">
    <property type="entry name" value="Transposase_DDE"/>
</dbReference>
<dbReference type="InterPro" id="IPR017894">
    <property type="entry name" value="HTH_IS21_transposase_type"/>
</dbReference>
<evidence type="ECO:0000259" key="1">
    <source>
        <dbReference type="PROSITE" id="PS50531"/>
    </source>
</evidence>
<protein>
    <submittedName>
        <fullName evidence="2">Transposase</fullName>
    </submittedName>
</protein>
<dbReference type="Pfam" id="PF14690">
    <property type="entry name" value="Zn_ribbon_ISL3"/>
    <property type="match status" value="1"/>
</dbReference>
<dbReference type="PATRIC" id="fig|1214101.3.peg.7801"/>
<name>K4REQ8_STRDJ</name>
<dbReference type="KEGG" id="sdv:BN159_7703"/>
<dbReference type="STRING" id="1214101.BN159_7703"/>
<dbReference type="RefSeq" id="WP_015662408.1">
    <property type="nucleotide sequence ID" value="NC_020504.1"/>
</dbReference>
<sequence length="526" mass="58489">MRIVSPQLDVVRVERVWSAGGVVQIAARTRELPVGCPDCAGVSARVHSRYVRTLADLAVGGRPVLIRLSVRRLFCDNSRCGRRTFAEQVDELTVRYQRRTPLLQHLVEMAAVLLAGRGGARLLQIVNAPLSRTSVLFHLMRMPLPPAATPRVLGVDDFALYADVYGTLLVDADTRLPLTLWAGRDSAQLAAWLREHPGVEIVCRDGSLQYRQGINDGAPDATQVSDRFHLWQGLSKRVADIAAAHRGCLPAAAPEPEPPAPALPASDVLDTPARRHAKQLFEAVHAVTDSGRSLNAAARELHLDWRTVRKYARAATWQDCVRRPRPHQPTALDPYLDYLQQRWAEGEHTAKVLHQELLAKGYRGHYQRVKTAVAPLRRGLPIDTPRERPPSPRTVARWITTAPPRRGLHTIERLDRLLAHCPELNTAHTLVRDFAAMLDTQDAAPLSNWLDGLTTSRLAPMASLAKAIREDLPAVEQGITTPFNSGVNEGRITDLKLQKRIMAGRAGVPLLRHRIVLMAHLRRRFP</sequence>
<dbReference type="InterPro" id="IPR047951">
    <property type="entry name" value="Transpos_ISL3"/>
</dbReference>
<dbReference type="PANTHER" id="PTHR33498">
    <property type="entry name" value="TRANSPOSASE FOR INSERTION SEQUENCE ELEMENT IS1557"/>
    <property type="match status" value="1"/>
</dbReference>
<proteinExistence type="predicted"/>
<gene>
    <name evidence="2" type="ORF">BN159_7703</name>
</gene>
<dbReference type="PROSITE" id="PS50531">
    <property type="entry name" value="HTH_IS21"/>
    <property type="match status" value="1"/>
</dbReference>
<dbReference type="AlphaFoldDB" id="K4REQ8"/>
<evidence type="ECO:0000313" key="3">
    <source>
        <dbReference type="Proteomes" id="UP000008043"/>
    </source>
</evidence>
<dbReference type="eggNOG" id="COG3464">
    <property type="taxonomic scope" value="Bacteria"/>
</dbReference>
<dbReference type="EMBL" id="HE971709">
    <property type="protein sequence ID" value="CCK32082.1"/>
    <property type="molecule type" value="Genomic_DNA"/>
</dbReference>
<dbReference type="eggNOG" id="COG4584">
    <property type="taxonomic scope" value="Bacteria"/>
</dbReference>
<organism evidence="2 3">
    <name type="scientific">Streptomyces davaonensis (strain DSM 101723 / JCM 4913 / KCC S-0913 / 768)</name>
    <dbReference type="NCBI Taxonomy" id="1214101"/>
    <lineage>
        <taxon>Bacteria</taxon>
        <taxon>Bacillati</taxon>
        <taxon>Actinomycetota</taxon>
        <taxon>Actinomycetes</taxon>
        <taxon>Kitasatosporales</taxon>
        <taxon>Streptomycetaceae</taxon>
        <taxon>Streptomyces</taxon>
    </lineage>
</organism>
<dbReference type="NCBIfam" id="NF033550">
    <property type="entry name" value="transpos_ISL3"/>
    <property type="match status" value="1"/>
</dbReference>
<evidence type="ECO:0000313" key="2">
    <source>
        <dbReference type="EMBL" id="CCK32082.1"/>
    </source>
</evidence>
<dbReference type="PANTHER" id="PTHR33498:SF1">
    <property type="entry name" value="TRANSPOSASE FOR INSERTION SEQUENCE ELEMENT IS1557"/>
    <property type="match status" value="1"/>
</dbReference>
<keyword evidence="3" id="KW-1185">Reference proteome</keyword>
<reference evidence="2 3" key="1">
    <citation type="journal article" date="2012" name="J. Bacteriol.">
        <title>Genome sequence of the bacterium Streptomyces davawensis JCM 4913 and heterologous production of the unique antibiotic roseoflavin.</title>
        <authorList>
            <person name="Jankowitsch F."/>
            <person name="Schwarz J."/>
            <person name="Ruckert C."/>
            <person name="Gust B."/>
            <person name="Szczepanowski R."/>
            <person name="Blom J."/>
            <person name="Pelzer S."/>
            <person name="Kalinowski J."/>
            <person name="Mack M."/>
        </authorList>
    </citation>
    <scope>NUCLEOTIDE SEQUENCE [LARGE SCALE GENOMIC DNA]</scope>
    <source>
        <strain evidence="3">DSM 101723 / JCM 4913 / KCC S-0913 / 768</strain>
    </source>
</reference>
<feature type="domain" description="HTH IS21-type" evidence="1">
    <location>
        <begin position="279"/>
        <end position="343"/>
    </location>
</feature>
<dbReference type="InterPro" id="IPR029261">
    <property type="entry name" value="Transposase_Znf"/>
</dbReference>
<dbReference type="Pfam" id="PF01610">
    <property type="entry name" value="DDE_Tnp_ISL3"/>
    <property type="match status" value="2"/>
</dbReference>
<accession>K4REQ8</accession>
<dbReference type="HOGENOM" id="CLU_029608_5_1_11"/>